<evidence type="ECO:0000313" key="1">
    <source>
        <dbReference type="EMBL" id="KAI5647266.1"/>
    </source>
</evidence>
<sequence>MGRAPCCDTKMGLKKGPWTPEEDEKLIQYIKENGHGSWRSLPKSAGLLRCGKSCRLRWTNYLRPDIKRGPFTPEEEKLVIQLHAILGNRWAAIASQLPGRTDNEIKNLWNTHLKKRLICMGIDPQTHEPSSSPSGLLKRLPASPSTRHMAQWESARLEAEARLSRESSFSIPSSTGNFNSDYILRLWNSEIGESFRNFNIKGNKIGRNNSSISLASSSTKCESVSVTAPEGGVLGLAGASAAGSNQTEDPDCRSSISPLADVHHGSDSAGSDDLEDSSESTLQLLLDFPNNNDMSFLGHCDHDNMYSLL</sequence>
<dbReference type="Proteomes" id="UP001060085">
    <property type="component" value="Linkage Group LG08"/>
</dbReference>
<proteinExistence type="predicted"/>
<protein>
    <submittedName>
        <fullName evidence="1">Uncharacterized protein</fullName>
    </submittedName>
</protein>
<keyword evidence="2" id="KW-1185">Reference proteome</keyword>
<accession>A0ACB9ZJ56</accession>
<organism evidence="1 2">
    <name type="scientific">Catharanthus roseus</name>
    <name type="common">Madagascar periwinkle</name>
    <name type="synonym">Vinca rosea</name>
    <dbReference type="NCBI Taxonomy" id="4058"/>
    <lineage>
        <taxon>Eukaryota</taxon>
        <taxon>Viridiplantae</taxon>
        <taxon>Streptophyta</taxon>
        <taxon>Embryophyta</taxon>
        <taxon>Tracheophyta</taxon>
        <taxon>Spermatophyta</taxon>
        <taxon>Magnoliopsida</taxon>
        <taxon>eudicotyledons</taxon>
        <taxon>Gunneridae</taxon>
        <taxon>Pentapetalae</taxon>
        <taxon>asterids</taxon>
        <taxon>lamiids</taxon>
        <taxon>Gentianales</taxon>
        <taxon>Apocynaceae</taxon>
        <taxon>Rauvolfioideae</taxon>
        <taxon>Vinceae</taxon>
        <taxon>Catharanthinae</taxon>
        <taxon>Catharanthus</taxon>
    </lineage>
</organism>
<reference evidence="2" key="1">
    <citation type="journal article" date="2023" name="Nat. Plants">
        <title>Single-cell RNA sequencing provides a high-resolution roadmap for understanding the multicellular compartmentation of specialized metabolism.</title>
        <authorList>
            <person name="Sun S."/>
            <person name="Shen X."/>
            <person name="Li Y."/>
            <person name="Li Y."/>
            <person name="Wang S."/>
            <person name="Li R."/>
            <person name="Zhang H."/>
            <person name="Shen G."/>
            <person name="Guo B."/>
            <person name="Wei J."/>
            <person name="Xu J."/>
            <person name="St-Pierre B."/>
            <person name="Chen S."/>
            <person name="Sun C."/>
        </authorList>
    </citation>
    <scope>NUCLEOTIDE SEQUENCE [LARGE SCALE GENOMIC DNA]</scope>
</reference>
<gene>
    <name evidence="1" type="ORF">M9H77_33271</name>
</gene>
<name>A0ACB9ZJ56_CATRO</name>
<comment type="caution">
    <text evidence="1">The sequence shown here is derived from an EMBL/GenBank/DDBJ whole genome shotgun (WGS) entry which is preliminary data.</text>
</comment>
<dbReference type="EMBL" id="CM044708">
    <property type="protein sequence ID" value="KAI5647266.1"/>
    <property type="molecule type" value="Genomic_DNA"/>
</dbReference>
<evidence type="ECO:0000313" key="2">
    <source>
        <dbReference type="Proteomes" id="UP001060085"/>
    </source>
</evidence>